<accession>A0A9P3HIC3</accession>
<feature type="region of interest" description="Disordered" evidence="1">
    <location>
        <begin position="430"/>
        <end position="456"/>
    </location>
</feature>
<feature type="compositionally biased region" description="Polar residues" evidence="1">
    <location>
        <begin position="430"/>
        <end position="450"/>
    </location>
</feature>
<feature type="region of interest" description="Disordered" evidence="1">
    <location>
        <begin position="548"/>
        <end position="600"/>
    </location>
</feature>
<reference evidence="2" key="1">
    <citation type="submission" date="2021-11" db="EMBL/GenBank/DDBJ databases">
        <authorList>
            <person name="Herlambang A."/>
            <person name="Guo Y."/>
            <person name="Takashima Y."/>
            <person name="Nishizawa T."/>
        </authorList>
    </citation>
    <scope>NUCLEOTIDE SEQUENCE</scope>
    <source>
        <strain evidence="2">E1425</strain>
    </source>
</reference>
<protein>
    <submittedName>
        <fullName evidence="2">Uncharacterized protein</fullName>
    </submittedName>
</protein>
<name>A0A9P3HIC3_9FUNG</name>
<evidence type="ECO:0000313" key="3">
    <source>
        <dbReference type="Proteomes" id="UP000827284"/>
    </source>
</evidence>
<feature type="compositionally biased region" description="Polar residues" evidence="1">
    <location>
        <begin position="548"/>
        <end position="558"/>
    </location>
</feature>
<feature type="compositionally biased region" description="Polar residues" evidence="1">
    <location>
        <begin position="580"/>
        <end position="600"/>
    </location>
</feature>
<gene>
    <name evidence="2" type="ORF">EMPS_09442</name>
</gene>
<feature type="compositionally biased region" description="Polar residues" evidence="1">
    <location>
        <begin position="473"/>
        <end position="490"/>
    </location>
</feature>
<organism evidence="2 3">
    <name type="scientific">Entomortierella parvispora</name>
    <dbReference type="NCBI Taxonomy" id="205924"/>
    <lineage>
        <taxon>Eukaryota</taxon>
        <taxon>Fungi</taxon>
        <taxon>Fungi incertae sedis</taxon>
        <taxon>Mucoromycota</taxon>
        <taxon>Mortierellomycotina</taxon>
        <taxon>Mortierellomycetes</taxon>
        <taxon>Mortierellales</taxon>
        <taxon>Mortierellaceae</taxon>
        <taxon>Entomortierella</taxon>
    </lineage>
</organism>
<sequence>MENILAESGQSNRDCQQEYLRPDKRAELLGGIPAEATLLDVAPPIALTLTAPFIEGPPFIQMRSTTPPTVVDRDAWQADLNPGPLGLTTEMTQTWYCLSSGDPSGQSNFNDEASTSAIASGDGKLSLRQQSQLIGDGMWRRWSGLSSLSFMASSHDHIRRDSSLKEPWRPWVEDEPRLDSEFGASLVQAQIQALQSTPSSVEAPYQTNSIPAVPKTYPSYLQPAHSTSQEPLTLTTLSDLNQLRTDPFAASFEKYLESLQEASVFNLHLPPLSLILEAPQRFPTLTVDHDHGATILPPIKKLNSWIAEESTSFPMPSVPLSPSSVLLPELVPDIPLSILESDHGSHGRPTIESLSYTSIRIADELAREAGVEASAKLERAMKASRNAINTSKQAEEKLRAALDIFRPDPEQGLSDPLRQLGLPVPLSIQGQGVATKNSPIRTKPETQVESSGRAGNGLVLYQTSGRDARLPSGQFSPTASYNGSSVQSHRWSPVKTVGGSYEKGRPSKRAKHAASDPGEDQSSSLLEDGPDLFSQDLLSQLMQSPTFVKTVSHKSPQPLSGRPELGSSHSSTDVLMPGSVLTTNRPSSVNSVSKARDSNMNQQQLPVVVTSGDPETTALGTSVLDPAIAAQVQIKTDAIFRQSMQVCQRSAEEDRLANEAIRRFILAFRQADHLRQVSASTGASFYNTASLPLSSPPSSKRSVS</sequence>
<feature type="region of interest" description="Disordered" evidence="1">
    <location>
        <begin position="468"/>
        <end position="530"/>
    </location>
</feature>
<keyword evidence="3" id="KW-1185">Reference proteome</keyword>
<evidence type="ECO:0000256" key="1">
    <source>
        <dbReference type="SAM" id="MobiDB-lite"/>
    </source>
</evidence>
<reference evidence="2" key="2">
    <citation type="journal article" date="2022" name="Microbiol. Resour. Announc.">
        <title>Whole-Genome Sequence of Entomortierella parvispora E1425, a Mucoromycotan Fungus Associated with Burkholderiaceae-Related Endosymbiotic Bacteria.</title>
        <authorList>
            <person name="Herlambang A."/>
            <person name="Guo Y."/>
            <person name="Takashima Y."/>
            <person name="Narisawa K."/>
            <person name="Ohta H."/>
            <person name="Nishizawa T."/>
        </authorList>
    </citation>
    <scope>NUCLEOTIDE SEQUENCE</scope>
    <source>
        <strain evidence="2">E1425</strain>
    </source>
</reference>
<dbReference type="AlphaFoldDB" id="A0A9P3HIC3"/>
<proteinExistence type="predicted"/>
<dbReference type="Proteomes" id="UP000827284">
    <property type="component" value="Unassembled WGS sequence"/>
</dbReference>
<dbReference type="EMBL" id="BQFW01000013">
    <property type="protein sequence ID" value="GJJ77083.1"/>
    <property type="molecule type" value="Genomic_DNA"/>
</dbReference>
<evidence type="ECO:0000313" key="2">
    <source>
        <dbReference type="EMBL" id="GJJ77083.1"/>
    </source>
</evidence>
<comment type="caution">
    <text evidence="2">The sequence shown here is derived from an EMBL/GenBank/DDBJ whole genome shotgun (WGS) entry which is preliminary data.</text>
</comment>